<dbReference type="EMBL" id="JBBPBN010000006">
    <property type="protein sequence ID" value="KAK9034795.1"/>
    <property type="molecule type" value="Genomic_DNA"/>
</dbReference>
<feature type="region of interest" description="Disordered" evidence="1">
    <location>
        <begin position="101"/>
        <end position="124"/>
    </location>
</feature>
<evidence type="ECO:0000256" key="1">
    <source>
        <dbReference type="SAM" id="MobiDB-lite"/>
    </source>
</evidence>
<evidence type="ECO:0000313" key="3">
    <source>
        <dbReference type="Proteomes" id="UP001396334"/>
    </source>
</evidence>
<accession>A0ABR2TBE2</accession>
<proteinExistence type="predicted"/>
<dbReference type="Proteomes" id="UP001396334">
    <property type="component" value="Unassembled WGS sequence"/>
</dbReference>
<comment type="caution">
    <text evidence="2">The sequence shown here is derived from an EMBL/GenBank/DDBJ whole genome shotgun (WGS) entry which is preliminary data.</text>
</comment>
<evidence type="ECO:0000313" key="2">
    <source>
        <dbReference type="EMBL" id="KAK9034795.1"/>
    </source>
</evidence>
<sequence length="244" mass="27108">MENPIAITAFNCGLDSFGSSAGRPHDEVIILESPTALEHLESPFSDHTQPTVKNGRNDEANIEMERANHVQIHIVFDLLMRETSEVGYVTVVIYDVDAPEKAARDTRSSPDSTNEEWCGHDKNSNRETSYSLIERNPKDLYGPWMQVTNRNRRTDNIHKGSCMATCEVTTSLNYGSRFAALDVIQETDETNENNERVIHVPSVDASLRGSALVKAKFSVPTVAQSSKQGGSIVTRNEAMRVNKV</sequence>
<keyword evidence="3" id="KW-1185">Reference proteome</keyword>
<gene>
    <name evidence="2" type="ORF">V6N11_076852</name>
</gene>
<protein>
    <submittedName>
        <fullName evidence="2">Uncharacterized protein</fullName>
    </submittedName>
</protein>
<name>A0ABR2TBE2_9ROSI</name>
<organism evidence="2 3">
    <name type="scientific">Hibiscus sabdariffa</name>
    <name type="common">roselle</name>
    <dbReference type="NCBI Taxonomy" id="183260"/>
    <lineage>
        <taxon>Eukaryota</taxon>
        <taxon>Viridiplantae</taxon>
        <taxon>Streptophyta</taxon>
        <taxon>Embryophyta</taxon>
        <taxon>Tracheophyta</taxon>
        <taxon>Spermatophyta</taxon>
        <taxon>Magnoliopsida</taxon>
        <taxon>eudicotyledons</taxon>
        <taxon>Gunneridae</taxon>
        <taxon>Pentapetalae</taxon>
        <taxon>rosids</taxon>
        <taxon>malvids</taxon>
        <taxon>Malvales</taxon>
        <taxon>Malvaceae</taxon>
        <taxon>Malvoideae</taxon>
        <taxon>Hibiscus</taxon>
    </lineage>
</organism>
<reference evidence="2 3" key="1">
    <citation type="journal article" date="2024" name="G3 (Bethesda)">
        <title>Genome assembly of Hibiscus sabdariffa L. provides insights into metabolisms of medicinal natural products.</title>
        <authorList>
            <person name="Kim T."/>
        </authorList>
    </citation>
    <scope>NUCLEOTIDE SEQUENCE [LARGE SCALE GENOMIC DNA]</scope>
    <source>
        <strain evidence="2">TK-2024</strain>
        <tissue evidence="2">Old leaves</tissue>
    </source>
</reference>